<gene>
    <name evidence="2" type="ORF">V6N11_043148</name>
</gene>
<dbReference type="InterPro" id="IPR036497">
    <property type="entry name" value="GLTP_sf"/>
</dbReference>
<dbReference type="EMBL" id="JBBPBN010000030">
    <property type="protein sequence ID" value="KAK9005726.1"/>
    <property type="molecule type" value="Genomic_DNA"/>
</dbReference>
<dbReference type="PANTHER" id="PTHR10219">
    <property type="entry name" value="GLYCOLIPID TRANSFER PROTEIN-RELATED"/>
    <property type="match status" value="1"/>
</dbReference>
<dbReference type="PANTHER" id="PTHR10219:SF34">
    <property type="entry name" value="GLYCOLIPID TRANSFER PROTEIN 3"/>
    <property type="match status" value="1"/>
</dbReference>
<comment type="caution">
    <text evidence="2">The sequence shown here is derived from an EMBL/GenBank/DDBJ whole genome shotgun (WGS) entry which is preliminary data.</text>
</comment>
<dbReference type="Gene3D" id="1.10.3520.10">
    <property type="entry name" value="Glycolipid transfer protein"/>
    <property type="match status" value="1"/>
</dbReference>
<reference evidence="2 3" key="1">
    <citation type="journal article" date="2024" name="G3 (Bethesda)">
        <title>Genome assembly of Hibiscus sabdariffa L. provides insights into metabolisms of medicinal natural products.</title>
        <authorList>
            <person name="Kim T."/>
        </authorList>
    </citation>
    <scope>NUCLEOTIDE SEQUENCE [LARGE SCALE GENOMIC DNA]</scope>
    <source>
        <strain evidence="2">TK-2024</strain>
        <tissue evidence="2">Old leaves</tissue>
    </source>
</reference>
<name>A0ABR2QYI0_9ROSI</name>
<feature type="domain" description="Glycolipid transfer protein" evidence="1">
    <location>
        <begin position="32"/>
        <end position="172"/>
    </location>
</feature>
<keyword evidence="3" id="KW-1185">Reference proteome</keyword>
<evidence type="ECO:0000313" key="3">
    <source>
        <dbReference type="Proteomes" id="UP001396334"/>
    </source>
</evidence>
<proteinExistence type="predicted"/>
<accession>A0ABR2QYI0</accession>
<dbReference type="SUPFAM" id="SSF110004">
    <property type="entry name" value="Glycolipid transfer protein, GLTP"/>
    <property type="match status" value="1"/>
</dbReference>
<dbReference type="InterPro" id="IPR014830">
    <property type="entry name" value="Glycolipid_transfer_prot_dom"/>
</dbReference>
<evidence type="ECO:0000259" key="1">
    <source>
        <dbReference type="Pfam" id="PF08718"/>
    </source>
</evidence>
<dbReference type="Proteomes" id="UP001396334">
    <property type="component" value="Unassembled WGS sequence"/>
</dbReference>
<dbReference type="Pfam" id="PF08718">
    <property type="entry name" value="GLTP"/>
    <property type="match status" value="1"/>
</dbReference>
<protein>
    <recommendedName>
        <fullName evidence="1">Glycolipid transfer protein domain-containing protein</fullName>
    </recommendedName>
</protein>
<evidence type="ECO:0000313" key="2">
    <source>
        <dbReference type="EMBL" id="KAK9005726.1"/>
    </source>
</evidence>
<organism evidence="2 3">
    <name type="scientific">Hibiscus sabdariffa</name>
    <name type="common">roselle</name>
    <dbReference type="NCBI Taxonomy" id="183260"/>
    <lineage>
        <taxon>Eukaryota</taxon>
        <taxon>Viridiplantae</taxon>
        <taxon>Streptophyta</taxon>
        <taxon>Embryophyta</taxon>
        <taxon>Tracheophyta</taxon>
        <taxon>Spermatophyta</taxon>
        <taxon>Magnoliopsida</taxon>
        <taxon>eudicotyledons</taxon>
        <taxon>Gunneridae</taxon>
        <taxon>Pentapetalae</taxon>
        <taxon>rosids</taxon>
        <taxon>malvids</taxon>
        <taxon>Malvales</taxon>
        <taxon>Malvaceae</taxon>
        <taxon>Malvoideae</taxon>
        <taxon>Hibiscus</taxon>
    </lineage>
</organism>
<sequence>MDERSELRSAIEELSTLPKVEAAPDHLHAAHIPTKPFLHVCILILQVLDKIGPTMAVLGQDIHHNIQRLEILCKSDPTRYSNMIEILKKEDREGNARNSTSCSRAILWLTRSIDFMVVLLQRLVKDPGQRMEQAVEESYNATLKQWHGWISSAAFKVALKLVPDNETFITLLMTEDEKCDNLREDMQTLVSLLVPLLEDIHSILVRLFVTLSYFPVSSLLLDAYFLIMQRVYGLDRLKST</sequence>